<dbReference type="Proteomes" id="UP000296049">
    <property type="component" value="Unassembled WGS sequence"/>
</dbReference>
<organism evidence="2 3">
    <name type="scientific">Anas platyrhynchos</name>
    <name type="common">Mallard</name>
    <name type="synonym">Anas boschas</name>
    <dbReference type="NCBI Taxonomy" id="8839"/>
    <lineage>
        <taxon>Eukaryota</taxon>
        <taxon>Metazoa</taxon>
        <taxon>Chordata</taxon>
        <taxon>Craniata</taxon>
        <taxon>Vertebrata</taxon>
        <taxon>Euteleostomi</taxon>
        <taxon>Archelosauria</taxon>
        <taxon>Archosauria</taxon>
        <taxon>Dinosauria</taxon>
        <taxon>Saurischia</taxon>
        <taxon>Theropoda</taxon>
        <taxon>Coelurosauria</taxon>
        <taxon>Aves</taxon>
        <taxon>Neognathae</taxon>
        <taxon>Galloanserae</taxon>
        <taxon>Anseriformes</taxon>
        <taxon>Anatidae</taxon>
        <taxon>Anatinae</taxon>
        <taxon>Anas</taxon>
    </lineage>
</organism>
<feature type="region of interest" description="Disordered" evidence="1">
    <location>
        <begin position="36"/>
        <end position="55"/>
    </location>
</feature>
<sequence>VSKARRNRVCSSFVPSALQSWRAVCTARISAHRSPSAHLISHARSQTASESTSSPRAKNCLCITTCAVTSPLRK</sequence>
<evidence type="ECO:0000313" key="3">
    <source>
        <dbReference type="Proteomes" id="UP000296049"/>
    </source>
</evidence>
<proteinExistence type="predicted"/>
<protein>
    <submittedName>
        <fullName evidence="2">Uncharacterized protein</fullName>
    </submittedName>
</protein>
<name>R0LIF4_ANAPL</name>
<reference evidence="3" key="1">
    <citation type="journal article" date="2013" name="Nat. Genet.">
        <title>The duck genome and transcriptome provide insight into an avian influenza virus reservoir species.</title>
        <authorList>
            <person name="Huang Y."/>
            <person name="Li Y."/>
            <person name="Burt D.W."/>
            <person name="Chen H."/>
            <person name="Zhang Y."/>
            <person name="Qian W."/>
            <person name="Kim H."/>
            <person name="Gan S."/>
            <person name="Zhao Y."/>
            <person name="Li J."/>
            <person name="Yi K."/>
            <person name="Feng H."/>
            <person name="Zhu P."/>
            <person name="Li B."/>
            <person name="Liu Q."/>
            <person name="Fairley S."/>
            <person name="Magor K.E."/>
            <person name="Du Z."/>
            <person name="Hu X."/>
            <person name="Goodman L."/>
            <person name="Tafer H."/>
            <person name="Vignal A."/>
            <person name="Lee T."/>
            <person name="Kim K.W."/>
            <person name="Sheng Z."/>
            <person name="An Y."/>
            <person name="Searle S."/>
            <person name="Herrero J."/>
            <person name="Groenen M.A."/>
            <person name="Crooijmans R.P."/>
            <person name="Faraut T."/>
            <person name="Cai Q."/>
            <person name="Webster R.G."/>
            <person name="Aldridge J.R."/>
            <person name="Warren W.C."/>
            <person name="Bartschat S."/>
            <person name="Kehr S."/>
            <person name="Marz M."/>
            <person name="Stadler P.F."/>
            <person name="Smith J."/>
            <person name="Kraus R.H."/>
            <person name="Zhao Y."/>
            <person name="Ren L."/>
            <person name="Fei J."/>
            <person name="Morisson M."/>
            <person name="Kaiser P."/>
            <person name="Griffin D.K."/>
            <person name="Rao M."/>
            <person name="Pitel F."/>
            <person name="Wang J."/>
            <person name="Li N."/>
        </authorList>
    </citation>
    <scope>NUCLEOTIDE SEQUENCE [LARGE SCALE GENOMIC DNA]</scope>
</reference>
<feature type="compositionally biased region" description="Polar residues" evidence="1">
    <location>
        <begin position="43"/>
        <end position="55"/>
    </location>
</feature>
<dbReference type="EMBL" id="KB742689">
    <property type="protein sequence ID" value="EOB05459.1"/>
    <property type="molecule type" value="Genomic_DNA"/>
</dbReference>
<dbReference type="AlphaFoldDB" id="R0LIF4"/>
<gene>
    <name evidence="2" type="ORF">Anapl_06601</name>
</gene>
<feature type="non-terminal residue" evidence="2">
    <location>
        <position position="74"/>
    </location>
</feature>
<evidence type="ECO:0000313" key="2">
    <source>
        <dbReference type="EMBL" id="EOB05459.1"/>
    </source>
</evidence>
<keyword evidence="3" id="KW-1185">Reference proteome</keyword>
<accession>R0LIF4</accession>
<evidence type="ECO:0000256" key="1">
    <source>
        <dbReference type="SAM" id="MobiDB-lite"/>
    </source>
</evidence>
<feature type="non-terminal residue" evidence="2">
    <location>
        <position position="1"/>
    </location>
</feature>